<sequence length="73" mass="8230">MVILASIAISYTLGYIEDSKNSKDHLMARHILKAVQVMGTKYYHLGDYYQDKANESVSNVVSAQVETMNMSKE</sequence>
<name>A0A2T3FS78_9FIRM</name>
<dbReference type="EMBL" id="JAJDKZ010000023">
    <property type="protein sequence ID" value="MCB8610710.1"/>
    <property type="molecule type" value="Genomic_DNA"/>
</dbReference>
<dbReference type="GeneID" id="77471652"/>
<dbReference type="EMBL" id="PYLP01000018">
    <property type="protein sequence ID" value="PST38135.1"/>
    <property type="molecule type" value="Genomic_DNA"/>
</dbReference>
<accession>A0A2T3FS78</accession>
<evidence type="ECO:0000313" key="3">
    <source>
        <dbReference type="Proteomes" id="UP000241201"/>
    </source>
</evidence>
<keyword evidence="3" id="KW-1185">Reference proteome</keyword>
<reference evidence="2" key="2">
    <citation type="journal article" date="2019" name="Int. J. Syst. Evol. Microbiol.">
        <title>Faecalibacillus intestinalis gen. nov., sp. nov. and Faecalibacillus faecis sp. nov., isolated from human faeces.</title>
        <authorList>
            <person name="Seo B."/>
            <person name="Jeon K."/>
            <person name="Baek I."/>
            <person name="Lee Y.M."/>
            <person name="Baek K."/>
            <person name="Ko G."/>
        </authorList>
    </citation>
    <scope>NUCLEOTIDE SEQUENCE</scope>
    <source>
        <strain evidence="2">SNUG30370</strain>
    </source>
</reference>
<dbReference type="Proteomes" id="UP000241201">
    <property type="component" value="Unassembled WGS sequence"/>
</dbReference>
<gene>
    <name evidence="2" type="ORF">C7U55_11215</name>
    <name evidence="1" type="ORF">LJD69_08905</name>
</gene>
<organism evidence="2 3">
    <name type="scientific">Faecalibacillus faecis</name>
    <dbReference type="NCBI Taxonomy" id="1982628"/>
    <lineage>
        <taxon>Bacteria</taxon>
        <taxon>Bacillati</taxon>
        <taxon>Bacillota</taxon>
        <taxon>Erysipelotrichia</taxon>
        <taxon>Erysipelotrichales</taxon>
        <taxon>Coprobacillaceae</taxon>
        <taxon>Faecalibacillus</taxon>
    </lineage>
</organism>
<dbReference type="Proteomes" id="UP001198439">
    <property type="component" value="Unassembled WGS sequence"/>
</dbReference>
<dbReference type="RefSeq" id="WP_106988640.1">
    <property type="nucleotide sequence ID" value="NZ_DBGDQT010000069.1"/>
</dbReference>
<reference evidence="1" key="3">
    <citation type="submission" date="2021-10" db="EMBL/GenBank/DDBJ databases">
        <title>Collection of gut derived symbiotic bacterial strains cultured from healthy donors.</title>
        <authorList>
            <person name="Lin H."/>
            <person name="Littmann E."/>
            <person name="Kohout C."/>
            <person name="Pamer E.G."/>
        </authorList>
    </citation>
    <scope>NUCLEOTIDE SEQUENCE</scope>
    <source>
        <strain evidence="1">DFI.4.48</strain>
    </source>
</reference>
<comment type="caution">
    <text evidence="2">The sequence shown here is derived from an EMBL/GenBank/DDBJ whole genome shotgun (WGS) entry which is preliminary data.</text>
</comment>
<proteinExistence type="predicted"/>
<dbReference type="AlphaFoldDB" id="A0A2T3FS78"/>
<reference evidence="3" key="1">
    <citation type="submission" date="2018-03" db="EMBL/GenBank/DDBJ databases">
        <title>Lachnoclostridium SNUG30370 gen.nov., sp.nov., isolated from human faeces.</title>
        <authorList>
            <person name="Seo B."/>
            <person name="Jeon K."/>
            <person name="Ko G."/>
        </authorList>
    </citation>
    <scope>NUCLEOTIDE SEQUENCE [LARGE SCALE GENOMIC DNA]</scope>
    <source>
        <strain evidence="3">SNUG30370</strain>
    </source>
</reference>
<protein>
    <submittedName>
        <fullName evidence="2">Uncharacterized protein</fullName>
    </submittedName>
</protein>
<evidence type="ECO:0000313" key="1">
    <source>
        <dbReference type="EMBL" id="MCB8610710.1"/>
    </source>
</evidence>
<evidence type="ECO:0000313" key="2">
    <source>
        <dbReference type="EMBL" id="PST38135.1"/>
    </source>
</evidence>